<dbReference type="Proteomes" id="UP000253891">
    <property type="component" value="Unassembled WGS sequence"/>
</dbReference>
<evidence type="ECO:0000259" key="2">
    <source>
        <dbReference type="PROSITE" id="PS50937"/>
    </source>
</evidence>
<sequence length="125" mass="14798">MNVKETSQLTGIPADTIRYYEKEGLIPKIDRNEVGNREIDEKIIRRLTFAKNMRAAGMSVKALREYIRLVDEDRDNTDKQKAVLREQMTIMLAKRADIDYAVDHLQYKLDHYEDHLKKTEEGWRD</sequence>
<evidence type="ECO:0000313" key="4">
    <source>
        <dbReference type="Proteomes" id="UP000253891"/>
    </source>
</evidence>
<dbReference type="InterPro" id="IPR000551">
    <property type="entry name" value="MerR-type_HTH_dom"/>
</dbReference>
<dbReference type="OrthoDB" id="9811174at2"/>
<evidence type="ECO:0000313" key="3">
    <source>
        <dbReference type="EMBL" id="GAP00326.1"/>
    </source>
</evidence>
<dbReference type="AlphaFoldDB" id="A0A0K8MIE2"/>
<dbReference type="Pfam" id="PF13411">
    <property type="entry name" value="MerR_1"/>
    <property type="match status" value="1"/>
</dbReference>
<dbReference type="RefSeq" id="WP_061993628.1">
    <property type="nucleotide sequence ID" value="NZ_DF968005.1"/>
</dbReference>
<dbReference type="STRING" id="157463.GCA_001047075_01214"/>
<dbReference type="InterPro" id="IPR047057">
    <property type="entry name" value="MerR_fam"/>
</dbReference>
<name>A0A0K8MIE2_9LACO</name>
<gene>
    <name evidence="3" type="ORF">FFIC_283430</name>
</gene>
<proteinExistence type="predicted"/>
<reference evidence="3 4" key="1">
    <citation type="journal article" date="2015" name="BMC Genomics">
        <title>Comparative genomics of Fructobacillus spp. and Leuconostoc spp. reveals niche-specific evolution of Fructobacillus spp.</title>
        <authorList>
            <person name="Endo A."/>
            <person name="Tanizawa Y."/>
            <person name="Tanaka N."/>
            <person name="Maeno S."/>
            <person name="Kumar H."/>
            <person name="Shiwa Y."/>
            <person name="Okada S."/>
            <person name="Yoshikawa H."/>
            <person name="Dicks L."/>
            <person name="Nakagawa J."/>
            <person name="Arita M."/>
        </authorList>
    </citation>
    <scope>NUCLEOTIDE SEQUENCE [LARGE SCALE GENOMIC DNA]</scope>
    <source>
        <strain evidence="3 4">JCM 12225</strain>
    </source>
</reference>
<organism evidence="3 4">
    <name type="scientific">Fructobacillus ficulneus</name>
    <dbReference type="NCBI Taxonomy" id="157463"/>
    <lineage>
        <taxon>Bacteria</taxon>
        <taxon>Bacillati</taxon>
        <taxon>Bacillota</taxon>
        <taxon>Bacilli</taxon>
        <taxon>Lactobacillales</taxon>
        <taxon>Lactobacillaceae</taxon>
        <taxon>Fructobacillus</taxon>
    </lineage>
</organism>
<dbReference type="Gene3D" id="1.10.1660.10">
    <property type="match status" value="1"/>
</dbReference>
<protein>
    <submittedName>
        <fullName evidence="3">MerR family transcriptional regulator protein</fullName>
    </submittedName>
</protein>
<feature type="domain" description="HTH merR-type" evidence="2">
    <location>
        <begin position="1"/>
        <end position="69"/>
    </location>
</feature>
<dbReference type="InterPro" id="IPR009061">
    <property type="entry name" value="DNA-bd_dom_put_sf"/>
</dbReference>
<dbReference type="CDD" id="cd01109">
    <property type="entry name" value="HTH_YyaN"/>
    <property type="match status" value="1"/>
</dbReference>
<dbReference type="PANTHER" id="PTHR30204:SF98">
    <property type="entry name" value="HTH-TYPE TRANSCRIPTIONAL REGULATOR ADHR"/>
    <property type="match status" value="1"/>
</dbReference>
<accession>A0A0K8MIE2</accession>
<dbReference type="SUPFAM" id="SSF46955">
    <property type="entry name" value="Putative DNA-binding domain"/>
    <property type="match status" value="1"/>
</dbReference>
<dbReference type="PROSITE" id="PS50937">
    <property type="entry name" value="HTH_MERR_2"/>
    <property type="match status" value="1"/>
</dbReference>
<dbReference type="PANTHER" id="PTHR30204">
    <property type="entry name" value="REDOX-CYCLING DRUG-SENSING TRANSCRIPTIONAL ACTIVATOR SOXR"/>
    <property type="match status" value="1"/>
</dbReference>
<dbReference type="SMART" id="SM00422">
    <property type="entry name" value="HTH_MERR"/>
    <property type="match status" value="1"/>
</dbReference>
<evidence type="ECO:0000256" key="1">
    <source>
        <dbReference type="ARBA" id="ARBA00023125"/>
    </source>
</evidence>
<dbReference type="GO" id="GO:0003700">
    <property type="term" value="F:DNA-binding transcription factor activity"/>
    <property type="evidence" value="ECO:0007669"/>
    <property type="project" value="InterPro"/>
</dbReference>
<keyword evidence="4" id="KW-1185">Reference proteome</keyword>
<keyword evidence="1" id="KW-0238">DNA-binding</keyword>
<dbReference type="GO" id="GO:0003677">
    <property type="term" value="F:DNA binding"/>
    <property type="evidence" value="ECO:0007669"/>
    <property type="project" value="UniProtKB-KW"/>
</dbReference>
<dbReference type="EMBL" id="DF968005">
    <property type="protein sequence ID" value="GAP00326.1"/>
    <property type="molecule type" value="Genomic_DNA"/>
</dbReference>